<dbReference type="AlphaFoldDB" id="A0AAW1XX93"/>
<keyword evidence="4" id="KW-1185">Reference proteome</keyword>
<accession>A0AAW1XX93</accession>
<dbReference type="SMART" id="SM00220">
    <property type="entry name" value="S_TKc"/>
    <property type="match status" value="1"/>
</dbReference>
<evidence type="ECO:0000256" key="1">
    <source>
        <dbReference type="SAM" id="MobiDB-lite"/>
    </source>
</evidence>
<feature type="region of interest" description="Disordered" evidence="1">
    <location>
        <begin position="628"/>
        <end position="760"/>
    </location>
</feature>
<feature type="compositionally biased region" description="Polar residues" evidence="1">
    <location>
        <begin position="637"/>
        <end position="661"/>
    </location>
</feature>
<feature type="region of interest" description="Disordered" evidence="1">
    <location>
        <begin position="805"/>
        <end position="903"/>
    </location>
</feature>
<feature type="compositionally biased region" description="Polar residues" evidence="1">
    <location>
        <begin position="720"/>
        <end position="731"/>
    </location>
</feature>
<dbReference type="CDD" id="cd14011">
    <property type="entry name" value="PK_SCY1_like"/>
    <property type="match status" value="1"/>
</dbReference>
<feature type="compositionally biased region" description="Low complexity" evidence="1">
    <location>
        <begin position="745"/>
        <end position="757"/>
    </location>
</feature>
<dbReference type="PANTHER" id="PTHR12984:SF6">
    <property type="entry name" value="SCY1-LIKE PROTEIN 2"/>
    <property type="match status" value="1"/>
</dbReference>
<dbReference type="SUPFAM" id="SSF48371">
    <property type="entry name" value="ARM repeat"/>
    <property type="match status" value="1"/>
</dbReference>
<dbReference type="PANTHER" id="PTHR12984">
    <property type="entry name" value="SCY1-RELATED S/T PROTEIN KINASE-LIKE"/>
    <property type="match status" value="1"/>
</dbReference>
<evidence type="ECO:0000313" key="4">
    <source>
        <dbReference type="Proteomes" id="UP001457282"/>
    </source>
</evidence>
<sequence length="903" mass="98098">MSLNMKSLQQAFAKTAAVIEKTVQTTVQEVAGPKPLQDYELFDQIGSAGPGLVWKLYSAKAARESARAHQYPTVCVWLLDKKALSEARLRAGLSKAAEDAFLDIIRADAARLVRLRHPGVVHVVQALDENKNAMAMVTEPLFASVANAVGNLDNMAKVPKELKGMEMGLLEVKHGLLQIAESLDFLHNNAHLIHRAISPENVFITSSGAWKLGGFGFAISTDQASGNMANVQEFHYAEYDVEDSVLPLQPSLNYTAPELARSKASSAGCSSDIFSFGCLAYHLIAHKPLFDCHNNVKMYMNSLSYLSSEAFSSIPHELVPDLQRMISTNESFRPTAIDFTGSPFFRDDTRLRALRFLDHMLERDNMQKSEFLKALSDMWKDFDARVLRYKVLPPLCAELRNLVMQPMILPMVLMIAESQDKYDFELSTLPALVPVLSAAVGDTLLLLLKHADLIINKTIPDHLILHVLPMIVRAYDENDARIQEEVLKKSASLAKKLDVQLVKQAILPRVHGLALKTTVAAVRVNALLCLGELIPTLDKRAILDILQTIQRCTAVDRSAPTLMCTLGVSNSILKQHGVEFVAEHVLPILTPLLTAQQLNVQQFAKYMLFVKDILRKIEEKRGVSVTDSGIPEVKPSLSANGLQSQVSSNISGNVSSATTNRPAWDEEWGPIRKQPSSSLQTNSNAVSSQQTAASCPPVDIEWPPRASSGVAPQFGDAEKQSNAGASPTSSFDDIDPFSNWPPRPSGSVSGSGPSNNGTMGYPANIFGSSSLSSTSNSMNLNRNSNSSWTFDTQSSVEQIRLNQGNATSNTGSLGNSGFNPQNSLGYMKQSQVTPASSAYTNKNSSDLGSIFASVKNDHTAPRLAPPPSTAVGRGRGRGKGASSVSRSSHAKSSTEQPPLLDLL</sequence>
<feature type="compositionally biased region" description="Low complexity" evidence="1">
    <location>
        <begin position="880"/>
        <end position="893"/>
    </location>
</feature>
<dbReference type="GO" id="GO:0004672">
    <property type="term" value="F:protein kinase activity"/>
    <property type="evidence" value="ECO:0007669"/>
    <property type="project" value="InterPro"/>
</dbReference>
<dbReference type="InterPro" id="IPR011989">
    <property type="entry name" value="ARM-like"/>
</dbReference>
<gene>
    <name evidence="3" type="ORF">M0R45_007283</name>
</gene>
<comment type="caution">
    <text evidence="3">The sequence shown here is derived from an EMBL/GenBank/DDBJ whole genome shotgun (WGS) entry which is preliminary data.</text>
</comment>
<dbReference type="Pfam" id="PF00069">
    <property type="entry name" value="Pkinase"/>
    <property type="match status" value="1"/>
</dbReference>
<feature type="compositionally biased region" description="Polar residues" evidence="1">
    <location>
        <begin position="805"/>
        <end position="847"/>
    </location>
</feature>
<dbReference type="Proteomes" id="UP001457282">
    <property type="component" value="Unassembled WGS sequence"/>
</dbReference>
<feature type="compositionally biased region" description="Polar residues" evidence="1">
    <location>
        <begin position="674"/>
        <end position="693"/>
    </location>
</feature>
<dbReference type="EMBL" id="JBEDUW010000002">
    <property type="protein sequence ID" value="KAK9941581.1"/>
    <property type="molecule type" value="Genomic_DNA"/>
</dbReference>
<name>A0AAW1XX93_RUBAR</name>
<proteinExistence type="predicted"/>
<protein>
    <recommendedName>
        <fullName evidence="2">Protein kinase domain-containing protein</fullName>
    </recommendedName>
</protein>
<dbReference type="GO" id="GO:0005524">
    <property type="term" value="F:ATP binding"/>
    <property type="evidence" value="ECO:0007669"/>
    <property type="project" value="InterPro"/>
</dbReference>
<dbReference type="InterPro" id="IPR000719">
    <property type="entry name" value="Prot_kinase_dom"/>
</dbReference>
<dbReference type="PROSITE" id="PS50011">
    <property type="entry name" value="PROTEIN_KINASE_DOM"/>
    <property type="match status" value="1"/>
</dbReference>
<dbReference type="SUPFAM" id="SSF56112">
    <property type="entry name" value="Protein kinase-like (PK-like)"/>
    <property type="match status" value="1"/>
</dbReference>
<feature type="domain" description="Protein kinase" evidence="2">
    <location>
        <begin position="39"/>
        <end position="345"/>
    </location>
</feature>
<dbReference type="InterPro" id="IPR011009">
    <property type="entry name" value="Kinase-like_dom_sf"/>
</dbReference>
<dbReference type="Gene3D" id="1.10.510.10">
    <property type="entry name" value="Transferase(Phosphotransferase) domain 1"/>
    <property type="match status" value="1"/>
</dbReference>
<organism evidence="3 4">
    <name type="scientific">Rubus argutus</name>
    <name type="common">Southern blackberry</name>
    <dbReference type="NCBI Taxonomy" id="59490"/>
    <lineage>
        <taxon>Eukaryota</taxon>
        <taxon>Viridiplantae</taxon>
        <taxon>Streptophyta</taxon>
        <taxon>Embryophyta</taxon>
        <taxon>Tracheophyta</taxon>
        <taxon>Spermatophyta</taxon>
        <taxon>Magnoliopsida</taxon>
        <taxon>eudicotyledons</taxon>
        <taxon>Gunneridae</taxon>
        <taxon>Pentapetalae</taxon>
        <taxon>rosids</taxon>
        <taxon>fabids</taxon>
        <taxon>Rosales</taxon>
        <taxon>Rosaceae</taxon>
        <taxon>Rosoideae</taxon>
        <taxon>Rosoideae incertae sedis</taxon>
        <taxon>Rubus</taxon>
    </lineage>
</organism>
<dbReference type="InterPro" id="IPR016024">
    <property type="entry name" value="ARM-type_fold"/>
</dbReference>
<reference evidence="3 4" key="1">
    <citation type="journal article" date="2023" name="G3 (Bethesda)">
        <title>A chromosome-length genome assembly and annotation of blackberry (Rubus argutus, cv. 'Hillquist').</title>
        <authorList>
            <person name="Bruna T."/>
            <person name="Aryal R."/>
            <person name="Dudchenko O."/>
            <person name="Sargent D.J."/>
            <person name="Mead D."/>
            <person name="Buti M."/>
            <person name="Cavallini A."/>
            <person name="Hytonen T."/>
            <person name="Andres J."/>
            <person name="Pham M."/>
            <person name="Weisz D."/>
            <person name="Mascagni F."/>
            <person name="Usai G."/>
            <person name="Natali L."/>
            <person name="Bassil N."/>
            <person name="Fernandez G.E."/>
            <person name="Lomsadze A."/>
            <person name="Armour M."/>
            <person name="Olukolu B."/>
            <person name="Poorten T."/>
            <person name="Britton C."/>
            <person name="Davik J."/>
            <person name="Ashrafi H."/>
            <person name="Aiden E.L."/>
            <person name="Borodovsky M."/>
            <person name="Worthington M."/>
        </authorList>
    </citation>
    <scope>NUCLEOTIDE SEQUENCE [LARGE SCALE GENOMIC DNA]</scope>
    <source>
        <strain evidence="3">PI 553951</strain>
    </source>
</reference>
<evidence type="ECO:0000259" key="2">
    <source>
        <dbReference type="PROSITE" id="PS50011"/>
    </source>
</evidence>
<dbReference type="Gene3D" id="1.25.10.10">
    <property type="entry name" value="Leucine-rich Repeat Variant"/>
    <property type="match status" value="1"/>
</dbReference>
<dbReference type="InterPro" id="IPR051177">
    <property type="entry name" value="CIK-Related_Protein"/>
</dbReference>
<evidence type="ECO:0000313" key="3">
    <source>
        <dbReference type="EMBL" id="KAK9941581.1"/>
    </source>
</evidence>